<dbReference type="PROSITE" id="PS51257">
    <property type="entry name" value="PROKAR_LIPOPROTEIN"/>
    <property type="match status" value="1"/>
</dbReference>
<keyword evidence="2" id="KW-1185">Reference proteome</keyword>
<dbReference type="Proteomes" id="UP001341840">
    <property type="component" value="Unassembled WGS sequence"/>
</dbReference>
<protein>
    <submittedName>
        <fullName evidence="1">Pentatricopeptide repeat-containing protein</fullName>
    </submittedName>
</protein>
<evidence type="ECO:0000313" key="1">
    <source>
        <dbReference type="EMBL" id="MED6218112.1"/>
    </source>
</evidence>
<dbReference type="InterPro" id="IPR046848">
    <property type="entry name" value="E_motif"/>
</dbReference>
<dbReference type="PANTHER" id="PTHR47926">
    <property type="entry name" value="PENTATRICOPEPTIDE REPEAT-CONTAINING PROTEIN"/>
    <property type="match status" value="1"/>
</dbReference>
<comment type="caution">
    <text evidence="1">The sequence shown here is derived from an EMBL/GenBank/DDBJ whole genome shotgun (WGS) entry which is preliminary data.</text>
</comment>
<sequence>MEMKPDHAGYYVLIANMYAAAGCWSKLAEVRTYMRNMGVRKVPGCTWVDVGNEFSQFVVGDTSNPHANVIYPVMDGLNEVMKDAGYVRNEEIVSPDEDFEELNVVGSVC</sequence>
<accession>A0ABU6Z675</accession>
<dbReference type="PANTHER" id="PTHR47926:SF375">
    <property type="entry name" value="PENTATRICOPEPTIDE REPEAT-CONTAINING PROTEIN"/>
    <property type="match status" value="1"/>
</dbReference>
<reference evidence="1 2" key="1">
    <citation type="journal article" date="2023" name="Plants (Basel)">
        <title>Bridging the Gap: Combining Genomics and Transcriptomics Approaches to Understand Stylosanthes scabra, an Orphan Legume from the Brazilian Caatinga.</title>
        <authorList>
            <person name="Ferreira-Neto J.R.C."/>
            <person name="da Silva M.D."/>
            <person name="Binneck E."/>
            <person name="de Melo N.F."/>
            <person name="da Silva R.H."/>
            <person name="de Melo A.L.T.M."/>
            <person name="Pandolfi V."/>
            <person name="Bustamante F.O."/>
            <person name="Brasileiro-Vidal A.C."/>
            <person name="Benko-Iseppon A.M."/>
        </authorList>
    </citation>
    <scope>NUCLEOTIDE SEQUENCE [LARGE SCALE GENOMIC DNA]</scope>
    <source>
        <tissue evidence="1">Leaves</tissue>
    </source>
</reference>
<dbReference type="EMBL" id="JASCZI010271944">
    <property type="protein sequence ID" value="MED6218112.1"/>
    <property type="molecule type" value="Genomic_DNA"/>
</dbReference>
<gene>
    <name evidence="1" type="primary">PCMPE67</name>
    <name evidence="1" type="ORF">PIB30_023827</name>
</gene>
<dbReference type="Pfam" id="PF20431">
    <property type="entry name" value="E_motif"/>
    <property type="match status" value="1"/>
</dbReference>
<organism evidence="1 2">
    <name type="scientific">Stylosanthes scabra</name>
    <dbReference type="NCBI Taxonomy" id="79078"/>
    <lineage>
        <taxon>Eukaryota</taxon>
        <taxon>Viridiplantae</taxon>
        <taxon>Streptophyta</taxon>
        <taxon>Embryophyta</taxon>
        <taxon>Tracheophyta</taxon>
        <taxon>Spermatophyta</taxon>
        <taxon>Magnoliopsida</taxon>
        <taxon>eudicotyledons</taxon>
        <taxon>Gunneridae</taxon>
        <taxon>Pentapetalae</taxon>
        <taxon>rosids</taxon>
        <taxon>fabids</taxon>
        <taxon>Fabales</taxon>
        <taxon>Fabaceae</taxon>
        <taxon>Papilionoideae</taxon>
        <taxon>50 kb inversion clade</taxon>
        <taxon>dalbergioids sensu lato</taxon>
        <taxon>Dalbergieae</taxon>
        <taxon>Pterocarpus clade</taxon>
        <taxon>Stylosanthes</taxon>
    </lineage>
</organism>
<name>A0ABU6Z675_9FABA</name>
<proteinExistence type="predicted"/>
<evidence type="ECO:0000313" key="2">
    <source>
        <dbReference type="Proteomes" id="UP001341840"/>
    </source>
</evidence>
<dbReference type="InterPro" id="IPR046960">
    <property type="entry name" value="PPR_At4g14850-like_plant"/>
</dbReference>